<organism evidence="2 3">
    <name type="scientific">Dactylosporangium maewongense</name>
    <dbReference type="NCBI Taxonomy" id="634393"/>
    <lineage>
        <taxon>Bacteria</taxon>
        <taxon>Bacillati</taxon>
        <taxon>Actinomycetota</taxon>
        <taxon>Actinomycetes</taxon>
        <taxon>Micromonosporales</taxon>
        <taxon>Micromonosporaceae</taxon>
        <taxon>Dactylosporangium</taxon>
    </lineage>
</organism>
<dbReference type="Pfam" id="PF14024">
    <property type="entry name" value="DUF4240"/>
    <property type="match status" value="1"/>
</dbReference>
<dbReference type="EMBL" id="BAAAQD010000013">
    <property type="protein sequence ID" value="GAA1536464.1"/>
    <property type="molecule type" value="Genomic_DNA"/>
</dbReference>
<dbReference type="InterPro" id="IPR025334">
    <property type="entry name" value="DUF4240"/>
</dbReference>
<sequence>MPRARVDDVGEVPASLVEVLRGLPLADLVAFRGVQDELFRRDAYRWDLWAAADLINGGASDDGFEYFLGWLMAQGRMRWEATLADPDSLADVVEVDAGDLDCEEVLYVAPTAAADEEAFWAALPDKGEYLPPRPAGECFDFDDEQRMRRLLPRLTAIFDDEDAR</sequence>
<feature type="domain" description="DUF4240" evidence="1">
    <location>
        <begin position="7"/>
        <end position="112"/>
    </location>
</feature>
<accession>A0ABN2BBL2</accession>
<evidence type="ECO:0000313" key="2">
    <source>
        <dbReference type="EMBL" id="GAA1536464.1"/>
    </source>
</evidence>
<protein>
    <submittedName>
        <fullName evidence="2">DUF4240 domain-containing protein</fullName>
    </submittedName>
</protein>
<evidence type="ECO:0000259" key="1">
    <source>
        <dbReference type="Pfam" id="PF14024"/>
    </source>
</evidence>
<gene>
    <name evidence="2" type="ORF">GCM10009827_063790</name>
</gene>
<dbReference type="Proteomes" id="UP001501470">
    <property type="component" value="Unassembled WGS sequence"/>
</dbReference>
<name>A0ABN2BBL2_9ACTN</name>
<evidence type="ECO:0000313" key="3">
    <source>
        <dbReference type="Proteomes" id="UP001501470"/>
    </source>
</evidence>
<proteinExistence type="predicted"/>
<reference evidence="2 3" key="1">
    <citation type="journal article" date="2019" name="Int. J. Syst. Evol. Microbiol.">
        <title>The Global Catalogue of Microorganisms (GCM) 10K type strain sequencing project: providing services to taxonomists for standard genome sequencing and annotation.</title>
        <authorList>
            <consortium name="The Broad Institute Genomics Platform"/>
            <consortium name="The Broad Institute Genome Sequencing Center for Infectious Disease"/>
            <person name="Wu L."/>
            <person name="Ma J."/>
        </authorList>
    </citation>
    <scope>NUCLEOTIDE SEQUENCE [LARGE SCALE GENOMIC DNA]</scope>
    <source>
        <strain evidence="2 3">JCM 15933</strain>
    </source>
</reference>
<keyword evidence="3" id="KW-1185">Reference proteome</keyword>
<comment type="caution">
    <text evidence="2">The sequence shown here is derived from an EMBL/GenBank/DDBJ whole genome shotgun (WGS) entry which is preliminary data.</text>
</comment>